<dbReference type="GO" id="GO:0005852">
    <property type="term" value="C:eukaryotic translation initiation factor 3 complex"/>
    <property type="evidence" value="ECO:0007669"/>
    <property type="project" value="UniProtKB-UniRule"/>
</dbReference>
<dbReference type="HAMAP" id="MF_03011">
    <property type="entry name" value="eIF3l"/>
    <property type="match status" value="1"/>
</dbReference>
<evidence type="ECO:0000313" key="6">
    <source>
        <dbReference type="EMBL" id="KAL0481970.1"/>
    </source>
</evidence>
<dbReference type="Proteomes" id="UP001431209">
    <property type="component" value="Unassembled WGS sequence"/>
</dbReference>
<comment type="similarity">
    <text evidence="4">Belongs to the eIF-3 subunit L family.</text>
</comment>
<dbReference type="GO" id="GO:0016282">
    <property type="term" value="C:eukaryotic 43S preinitiation complex"/>
    <property type="evidence" value="ECO:0007669"/>
    <property type="project" value="UniProtKB-UniRule"/>
</dbReference>
<organism evidence="6 7">
    <name type="scientific">Acrasis kona</name>
    <dbReference type="NCBI Taxonomy" id="1008807"/>
    <lineage>
        <taxon>Eukaryota</taxon>
        <taxon>Discoba</taxon>
        <taxon>Heterolobosea</taxon>
        <taxon>Tetramitia</taxon>
        <taxon>Eutetramitia</taxon>
        <taxon>Acrasidae</taxon>
        <taxon>Acrasis</taxon>
    </lineage>
</organism>
<proteinExistence type="inferred from homology"/>
<comment type="subunit">
    <text evidence="4">Component of the eukaryotic translation initiation factor 3 (eIF-3) complex.</text>
</comment>
<dbReference type="AlphaFoldDB" id="A0AAW2YXS7"/>
<feature type="compositionally biased region" description="Low complexity" evidence="5">
    <location>
        <begin position="17"/>
        <end position="29"/>
    </location>
</feature>
<dbReference type="GO" id="GO:0033290">
    <property type="term" value="C:eukaryotic 48S preinitiation complex"/>
    <property type="evidence" value="ECO:0007669"/>
    <property type="project" value="UniProtKB-UniRule"/>
</dbReference>
<protein>
    <recommendedName>
        <fullName evidence="4">Eukaryotic translation initiation factor 3 subunit L</fullName>
        <shortName evidence="4">eIF3l</shortName>
    </recommendedName>
</protein>
<keyword evidence="7" id="KW-1185">Reference proteome</keyword>
<comment type="subcellular location">
    <subcellularLocation>
        <location evidence="4">Cytoplasm</location>
    </subcellularLocation>
</comment>
<dbReference type="PANTHER" id="PTHR13242">
    <property type="entry name" value="EUKARYOTIC TRANSLATION INITIATION FACTOR 3"/>
    <property type="match status" value="1"/>
</dbReference>
<accession>A0AAW2YXS7</accession>
<feature type="region of interest" description="Disordered" evidence="5">
    <location>
        <begin position="1"/>
        <end position="46"/>
    </location>
</feature>
<dbReference type="Pfam" id="PF10255">
    <property type="entry name" value="Paf67"/>
    <property type="match status" value="1"/>
</dbReference>
<keyword evidence="2 4" id="KW-0396">Initiation factor</keyword>
<sequence>MSDEGEWQTQTSKKNQWHNQSNDDSSNNHKSNKAQKSKTEDETTAIPDQVKQYLTSFQKLLSSQSGSDEYRGDELLSYYDSQFNKISEKYFTTTTWPSEKAVAPLVDNDELFLTLYNQLATRHLVTKHTSKVTYKLRAQSYGTYESFFDSVSYGEVNFDLPSQWLWDIMDEFIYYFQSFSQYRQKRLSAQQQPSDAASLEELEQLKQDKVWSLRGVLDILENLINKSKIRSTLQNKEPLSTSGSKHVLQTLGYFSLIGLLRVNSLVGDYYGALQAVDCIEDMYKVEGSVHHRVLACHATLFYYVGYAYLVMRRYNDAVRCLASILNYLNRNKQIYNKSYQYDNMIRLSEQCYALLAIALTLYPQRVDPNVRNTLREMYGEKMRRMQRSLLSNNGTNDAFAIIEELLRFACPKFISPHLPSNGDFVKLQIKTFVHEAKQQKHCANMKSYLKLYSTISLDKLADQLETDSDTFRQNLTCLKHKSRQVVRAEDQSDHHGVVDSANAVGGPLSGDLANASDAEFYVEGDVVRVADFKPYKHYGEWFIYNIHKFENIIENLEK</sequence>
<comment type="caution">
    <text evidence="6">The sequence shown here is derived from an EMBL/GenBank/DDBJ whole genome shotgun (WGS) entry which is preliminary data.</text>
</comment>
<evidence type="ECO:0000256" key="1">
    <source>
        <dbReference type="ARBA" id="ARBA00022490"/>
    </source>
</evidence>
<dbReference type="InterPro" id="IPR019382">
    <property type="entry name" value="eIF3l"/>
</dbReference>
<evidence type="ECO:0000313" key="7">
    <source>
        <dbReference type="Proteomes" id="UP001431209"/>
    </source>
</evidence>
<dbReference type="EMBL" id="JAOPGA020000802">
    <property type="protein sequence ID" value="KAL0481970.1"/>
    <property type="molecule type" value="Genomic_DNA"/>
</dbReference>
<keyword evidence="3 4" id="KW-0648">Protein biosynthesis</keyword>
<evidence type="ECO:0000256" key="3">
    <source>
        <dbReference type="ARBA" id="ARBA00022917"/>
    </source>
</evidence>
<dbReference type="GO" id="GO:0003743">
    <property type="term" value="F:translation initiation factor activity"/>
    <property type="evidence" value="ECO:0007669"/>
    <property type="project" value="UniProtKB-UniRule"/>
</dbReference>
<keyword evidence="1 4" id="KW-0963">Cytoplasm</keyword>
<evidence type="ECO:0000256" key="5">
    <source>
        <dbReference type="SAM" id="MobiDB-lite"/>
    </source>
</evidence>
<name>A0AAW2YXS7_9EUKA</name>
<gene>
    <name evidence="6" type="ORF">AKO1_013181</name>
</gene>
<dbReference type="PANTHER" id="PTHR13242:SF0">
    <property type="entry name" value="EUKARYOTIC TRANSLATION INITIATION FACTOR 3 SUBUNIT L"/>
    <property type="match status" value="1"/>
</dbReference>
<comment type="function">
    <text evidence="4">Component of the eukaryotic translation initiation factor 3 (eIF-3) complex, which is involved in protein synthesis of a specialized repertoire of mRNAs and, together with other initiation factors, stimulates binding of mRNA and methionyl-tRNAi to the 40S ribosome. The eIF-3 complex specifically targets and initiates translation of a subset of mRNAs involved in cell proliferation.</text>
</comment>
<evidence type="ECO:0000256" key="4">
    <source>
        <dbReference type="HAMAP-Rule" id="MF_03011"/>
    </source>
</evidence>
<dbReference type="GO" id="GO:0001732">
    <property type="term" value="P:formation of cytoplasmic translation initiation complex"/>
    <property type="evidence" value="ECO:0007669"/>
    <property type="project" value="UniProtKB-UniRule"/>
</dbReference>
<evidence type="ECO:0000256" key="2">
    <source>
        <dbReference type="ARBA" id="ARBA00022540"/>
    </source>
</evidence>
<reference evidence="6 7" key="1">
    <citation type="submission" date="2024-03" db="EMBL/GenBank/DDBJ databases">
        <title>The Acrasis kona genome and developmental transcriptomes reveal deep origins of eukaryotic multicellular pathways.</title>
        <authorList>
            <person name="Sheikh S."/>
            <person name="Fu C.-J."/>
            <person name="Brown M.W."/>
            <person name="Baldauf S.L."/>
        </authorList>
    </citation>
    <scope>NUCLEOTIDE SEQUENCE [LARGE SCALE GENOMIC DNA]</scope>
    <source>
        <strain evidence="6 7">ATCC MYA-3509</strain>
    </source>
</reference>